<dbReference type="EMBL" id="NKUJ01000393">
    <property type="protein sequence ID" value="RMJ06715.1"/>
    <property type="molecule type" value="Genomic_DNA"/>
</dbReference>
<dbReference type="AlphaFoldDB" id="A0A3M2RPB8"/>
<dbReference type="Gene3D" id="3.60.21.10">
    <property type="match status" value="1"/>
</dbReference>
<dbReference type="OrthoDB" id="630188at2759"/>
<dbReference type="Proteomes" id="UP000277212">
    <property type="component" value="Unassembled WGS sequence"/>
</dbReference>
<organism evidence="1 2">
    <name type="scientific">Fusarium kuroshium</name>
    <dbReference type="NCBI Taxonomy" id="2010991"/>
    <lineage>
        <taxon>Eukaryota</taxon>
        <taxon>Fungi</taxon>
        <taxon>Dikarya</taxon>
        <taxon>Ascomycota</taxon>
        <taxon>Pezizomycotina</taxon>
        <taxon>Sordariomycetes</taxon>
        <taxon>Hypocreomycetidae</taxon>
        <taxon>Hypocreales</taxon>
        <taxon>Nectriaceae</taxon>
        <taxon>Fusarium</taxon>
        <taxon>Fusarium solani species complex</taxon>
    </lineage>
</organism>
<name>A0A3M2RPB8_9HYPO</name>
<dbReference type="InterPro" id="IPR029052">
    <property type="entry name" value="Metallo-depent_PP-like"/>
</dbReference>
<dbReference type="InterPro" id="IPR051693">
    <property type="entry name" value="UPF0046_metallophosphoest"/>
</dbReference>
<dbReference type="PANTHER" id="PTHR12905:SF0">
    <property type="entry name" value="CALCINEURIN-LIKE PHOSPHOESTERASE DOMAIN-CONTAINING PROTEIN"/>
    <property type="match status" value="1"/>
</dbReference>
<dbReference type="PANTHER" id="PTHR12905">
    <property type="entry name" value="METALLOPHOSPHOESTERASE"/>
    <property type="match status" value="1"/>
</dbReference>
<evidence type="ECO:0008006" key="3">
    <source>
        <dbReference type="Google" id="ProtNLM"/>
    </source>
</evidence>
<keyword evidence="2" id="KW-1185">Reference proteome</keyword>
<protein>
    <recommendedName>
        <fullName evidence="3">Calcineurin-like phosphoesterase domain-containing protein</fullName>
    </recommendedName>
</protein>
<reference evidence="1 2" key="1">
    <citation type="submission" date="2017-06" db="EMBL/GenBank/DDBJ databases">
        <title>Comparative genomic analysis of Ambrosia Fusariam Clade fungi.</title>
        <authorList>
            <person name="Stajich J.E."/>
            <person name="Carrillo J."/>
            <person name="Kijimoto T."/>
            <person name="Eskalen A."/>
            <person name="O'Donnell K."/>
            <person name="Kasson M."/>
        </authorList>
    </citation>
    <scope>NUCLEOTIDE SEQUENCE [LARGE SCALE GENOMIC DNA]</scope>
    <source>
        <strain evidence="1">UCR3666</strain>
    </source>
</reference>
<evidence type="ECO:0000313" key="2">
    <source>
        <dbReference type="Proteomes" id="UP000277212"/>
    </source>
</evidence>
<comment type="caution">
    <text evidence="1">The sequence shown here is derived from an EMBL/GenBank/DDBJ whole genome shotgun (WGS) entry which is preliminary data.</text>
</comment>
<proteinExistence type="predicted"/>
<dbReference type="SUPFAM" id="SSF56300">
    <property type="entry name" value="Metallo-dependent phosphatases"/>
    <property type="match status" value="1"/>
</dbReference>
<evidence type="ECO:0000313" key="1">
    <source>
        <dbReference type="EMBL" id="RMJ06715.1"/>
    </source>
</evidence>
<accession>A0A3M2RPB8</accession>
<gene>
    <name evidence="1" type="ORF">CDV36_013687</name>
</gene>
<sequence>MASQTIKTRFLIVSDTNSIHLPENRKPKQSVNVIIHCDNLTKESKLKEFQTAIRLLESIDAPLKLVIAGSHDFTLDIPTFRRKIEGFRHSLDIKLIEREYGAFGEGRKLLGEVMDKGITFLDEGTHHFTLANGAHLIVYASPYTPSINNWGFKYNPRKGHE</sequence>